<dbReference type="GO" id="GO:0042285">
    <property type="term" value="F:xylosyltransferase activity"/>
    <property type="evidence" value="ECO:0007669"/>
    <property type="project" value="TreeGrafter"/>
</dbReference>
<evidence type="ECO:0000256" key="1">
    <source>
        <dbReference type="ARBA" id="ARBA00004606"/>
    </source>
</evidence>
<evidence type="ECO:0000256" key="3">
    <source>
        <dbReference type="ARBA" id="ARBA00022968"/>
    </source>
</evidence>
<dbReference type="PANTHER" id="PTHR12270:SF25">
    <property type="entry name" value="GLYCOSYLTRANSFERASE-LIKE PROTEIN LARGE"/>
    <property type="match status" value="1"/>
</dbReference>
<keyword evidence="4 8" id="KW-1133">Transmembrane helix</keyword>
<feature type="transmembrane region" description="Helical" evidence="8">
    <location>
        <begin position="41"/>
        <end position="59"/>
    </location>
</feature>
<dbReference type="OrthoDB" id="411524at2759"/>
<dbReference type="EMBL" id="MNAD01000321">
    <property type="protein sequence ID" value="OJT14218.1"/>
    <property type="molecule type" value="Genomic_DNA"/>
</dbReference>
<reference evidence="9 10" key="1">
    <citation type="submission" date="2016-10" db="EMBL/GenBank/DDBJ databases">
        <title>Genome sequence of the basidiomycete white-rot fungus Trametes pubescens.</title>
        <authorList>
            <person name="Makela M.R."/>
            <person name="Granchi Z."/>
            <person name="Peng M."/>
            <person name="De Vries R.P."/>
            <person name="Grigoriev I."/>
            <person name="Riley R."/>
            <person name="Hilden K."/>
        </authorList>
    </citation>
    <scope>NUCLEOTIDE SEQUENCE [LARGE SCALE GENOMIC DNA]</scope>
    <source>
        <strain evidence="9 10">FBCC735</strain>
    </source>
</reference>
<dbReference type="InterPro" id="IPR051292">
    <property type="entry name" value="Xyl/GlcA_transferase"/>
</dbReference>
<sequence length="483" mass="54230">MSSSFFPAYRDASPILGDPAPAPWFSRAKDMRRRPLQFRQVLVVLAAVVSVVLLATYHLRDATPAQSLDLPSPLADHDVSYRPAFDDAHARIPHGHHIPQKSTPEPSPSKPQELPASLPAPDPVTFALIMFSEGSAAEGAILIKSIILYSSSPLEFHIICDQSAQEYLEKRLTLLKHPQHPILVRFYRIPRESMVARIDREGAINTDHAAGVPGLMKLFIHEILPASVTRAIFVDTDAFFVSDPAQLWAHFRALRPDTAIAMPSHPDQSEPEWHNANRICSCIMLLDLTRLRALRLMDSSLYHRPGELPALAPSAFTAMFGAPVDAGEGRVRYDGVKLGDQGYWWAIVSHRPDIFEHLSYDWEVSACLMDMYMKGLGDDDADEAHEARVQVHTDDTPERGRAILPKMVHFNCLDGVERYYDWPGWSDPHDGLAQRWLPAVRYHVGYKWLWLNQPESNATLTLETLHDVKFADELFALAHAPSS</sequence>
<dbReference type="GO" id="GO:0016020">
    <property type="term" value="C:membrane"/>
    <property type="evidence" value="ECO:0007669"/>
    <property type="project" value="UniProtKB-SubCell"/>
</dbReference>
<keyword evidence="2 8" id="KW-0812">Transmembrane</keyword>
<evidence type="ECO:0000256" key="4">
    <source>
        <dbReference type="ARBA" id="ARBA00022989"/>
    </source>
</evidence>
<proteinExistence type="predicted"/>
<keyword evidence="10" id="KW-1185">Reference proteome</keyword>
<dbReference type="SUPFAM" id="SSF53448">
    <property type="entry name" value="Nucleotide-diphospho-sugar transferases"/>
    <property type="match status" value="1"/>
</dbReference>
<dbReference type="OMA" id="DWEVSSC"/>
<dbReference type="GO" id="GO:0035269">
    <property type="term" value="P:protein O-linked glycosylation via mannose"/>
    <property type="evidence" value="ECO:0007669"/>
    <property type="project" value="TreeGrafter"/>
</dbReference>
<organism evidence="9 10">
    <name type="scientific">Trametes pubescens</name>
    <name type="common">White-rot fungus</name>
    <dbReference type="NCBI Taxonomy" id="154538"/>
    <lineage>
        <taxon>Eukaryota</taxon>
        <taxon>Fungi</taxon>
        <taxon>Dikarya</taxon>
        <taxon>Basidiomycota</taxon>
        <taxon>Agaricomycotina</taxon>
        <taxon>Agaricomycetes</taxon>
        <taxon>Polyporales</taxon>
        <taxon>Polyporaceae</taxon>
        <taxon>Trametes</taxon>
    </lineage>
</organism>
<evidence type="ECO:0000256" key="7">
    <source>
        <dbReference type="SAM" id="MobiDB-lite"/>
    </source>
</evidence>
<evidence type="ECO:0000256" key="5">
    <source>
        <dbReference type="ARBA" id="ARBA00023136"/>
    </source>
</evidence>
<evidence type="ECO:0000313" key="10">
    <source>
        <dbReference type="Proteomes" id="UP000184267"/>
    </source>
</evidence>
<keyword evidence="5 8" id="KW-0472">Membrane</keyword>
<accession>A0A1M2W2Y8</accession>
<name>A0A1M2W2Y8_TRAPU</name>
<dbReference type="Proteomes" id="UP000184267">
    <property type="component" value="Unassembled WGS sequence"/>
</dbReference>
<dbReference type="Gene3D" id="3.90.550.10">
    <property type="entry name" value="Spore Coat Polysaccharide Biosynthesis Protein SpsA, Chain A"/>
    <property type="match status" value="1"/>
</dbReference>
<feature type="region of interest" description="Disordered" evidence="7">
    <location>
        <begin position="92"/>
        <end position="116"/>
    </location>
</feature>
<comment type="subcellular location">
    <subcellularLocation>
        <location evidence="1">Membrane</location>
        <topology evidence="1">Single-pass type II membrane protein</topology>
    </subcellularLocation>
</comment>
<evidence type="ECO:0000313" key="9">
    <source>
        <dbReference type="EMBL" id="OJT14218.1"/>
    </source>
</evidence>
<protein>
    <submittedName>
        <fullName evidence="9">Glycosyltransferase-like protein LARGE1</fullName>
    </submittedName>
</protein>
<keyword evidence="6" id="KW-0325">Glycoprotein</keyword>
<dbReference type="PANTHER" id="PTHR12270">
    <property type="entry name" value="GLYCOSYLTRANSFERASE-RELATED"/>
    <property type="match status" value="1"/>
</dbReference>
<evidence type="ECO:0000256" key="8">
    <source>
        <dbReference type="SAM" id="Phobius"/>
    </source>
</evidence>
<dbReference type="InterPro" id="IPR029044">
    <property type="entry name" value="Nucleotide-diphossugar_trans"/>
</dbReference>
<comment type="caution">
    <text evidence="9">The sequence shown here is derived from an EMBL/GenBank/DDBJ whole genome shotgun (WGS) entry which is preliminary data.</text>
</comment>
<dbReference type="GO" id="GO:0015020">
    <property type="term" value="F:glucuronosyltransferase activity"/>
    <property type="evidence" value="ECO:0007669"/>
    <property type="project" value="TreeGrafter"/>
</dbReference>
<evidence type="ECO:0000256" key="2">
    <source>
        <dbReference type="ARBA" id="ARBA00022692"/>
    </source>
</evidence>
<evidence type="ECO:0000256" key="6">
    <source>
        <dbReference type="ARBA" id="ARBA00023180"/>
    </source>
</evidence>
<gene>
    <name evidence="9" type="ORF">TRAPUB_9329</name>
</gene>
<keyword evidence="3" id="KW-0735">Signal-anchor</keyword>
<keyword evidence="9" id="KW-0808">Transferase</keyword>
<dbReference type="AlphaFoldDB" id="A0A1M2W2Y8"/>